<keyword evidence="7" id="KW-0808">Transferase</keyword>
<feature type="transmembrane region" description="Helical" evidence="8">
    <location>
        <begin position="146"/>
        <end position="165"/>
    </location>
</feature>
<comment type="caution">
    <text evidence="9">The sequence shown here is derived from an EMBL/GenBank/DDBJ whole genome shotgun (WGS) entry which is preliminary data.</text>
</comment>
<comment type="similarity">
    <text evidence="2 7">Belongs to the membrane-bound acyltransferase family.</text>
</comment>
<keyword evidence="7" id="KW-0012">Acyltransferase</keyword>
<dbReference type="RefSeq" id="WP_118019803.1">
    <property type="nucleotide sequence ID" value="NZ_CAUHGS010000010.1"/>
</dbReference>
<dbReference type="InterPro" id="IPR051085">
    <property type="entry name" value="MB_O-acyltransferase"/>
</dbReference>
<protein>
    <submittedName>
        <fullName evidence="9">MBOAT family protein</fullName>
    </submittedName>
</protein>
<dbReference type="InterPro" id="IPR024194">
    <property type="entry name" value="Ac/AlaTfrase_AlgI/DltB"/>
</dbReference>
<dbReference type="InterPro" id="IPR004299">
    <property type="entry name" value="MBOAT_fam"/>
</dbReference>
<dbReference type="GO" id="GO:0005886">
    <property type="term" value="C:plasma membrane"/>
    <property type="evidence" value="ECO:0007669"/>
    <property type="project" value="UniProtKB-SubCell"/>
</dbReference>
<dbReference type="Proteomes" id="UP000284543">
    <property type="component" value="Unassembled WGS sequence"/>
</dbReference>
<evidence type="ECO:0000256" key="5">
    <source>
        <dbReference type="ARBA" id="ARBA00022989"/>
    </source>
</evidence>
<feature type="transmembrane region" description="Helical" evidence="8">
    <location>
        <begin position="185"/>
        <end position="203"/>
    </location>
</feature>
<dbReference type="PANTHER" id="PTHR13285:SF18">
    <property type="entry name" value="PROTEIN-CYSTEINE N-PALMITOYLTRANSFERASE RASP"/>
    <property type="match status" value="1"/>
</dbReference>
<evidence type="ECO:0000256" key="3">
    <source>
        <dbReference type="ARBA" id="ARBA00022475"/>
    </source>
</evidence>
<dbReference type="PANTHER" id="PTHR13285">
    <property type="entry name" value="ACYLTRANSFERASE"/>
    <property type="match status" value="1"/>
</dbReference>
<dbReference type="InterPro" id="IPR028362">
    <property type="entry name" value="AlgI"/>
</dbReference>
<dbReference type="AlphaFoldDB" id="A0A412YSL3"/>
<organism evidence="9 10">
    <name type="scientific">Enterocloster bolteae</name>
    <dbReference type="NCBI Taxonomy" id="208479"/>
    <lineage>
        <taxon>Bacteria</taxon>
        <taxon>Bacillati</taxon>
        <taxon>Bacillota</taxon>
        <taxon>Clostridia</taxon>
        <taxon>Lachnospirales</taxon>
        <taxon>Lachnospiraceae</taxon>
        <taxon>Enterocloster</taxon>
    </lineage>
</organism>
<gene>
    <name evidence="9" type="ORF">DWW02_29380</name>
</gene>
<dbReference type="Pfam" id="PF03062">
    <property type="entry name" value="MBOAT"/>
    <property type="match status" value="1"/>
</dbReference>
<accession>A0A412YSL3</accession>
<sequence length="571" mass="64224">MSFLSMKFLLFLAAAVAGYYVIPRQLQWVWLLIFSYIFYLASGPAAVVFILTTTATTFLGGLWLEHTDRALACALDRTPARDPDRTPDCGPDHTLDCGPDHTLDCGPDHMLDCGPDRLRRPANPQQPLSPDEKKALKGRFKQRKKWIAALVLFVNFGILAALKYRNFAADNMNLLFGTHFSSAKLLLPLGISFYTFQSMGYLIDVYRGKYAPDRNPFRFALFVSFFPQILQGPIGRYDRLASQLYGQKSFSLTRIERGLQLMLWGYFKKIVIADRAAVVVSEVFGNYQSYGGILVMAGVLCYSLQLYGDFSGGMDVIMGASECFGISLDANFKRPYFAQSISDFWHRWHITLGTWMKDYVFYPFSLSKGMNKFGKFCKKHFGKHVSRVLPVCIANLLVFFLVGVWHGPAWKFIVYGLYNGIIIAASNLFAPFYGEMARKLHIPVESRPWRAVRILRTFLLVNISWYFDMAVSLGAALTMMKNTVTGFSLAALSDGSLLRLGLDLKDYAALALSCTVLLAVSLLQENHVNIRDTLSAKPLAARWCVYLMLLFSIPLLGQITMTGGGFIYAQF</sequence>
<evidence type="ECO:0000256" key="2">
    <source>
        <dbReference type="ARBA" id="ARBA00010323"/>
    </source>
</evidence>
<reference evidence="9 10" key="1">
    <citation type="submission" date="2018-08" db="EMBL/GenBank/DDBJ databases">
        <title>A genome reference for cultivated species of the human gut microbiota.</title>
        <authorList>
            <person name="Zou Y."/>
            <person name="Xue W."/>
            <person name="Luo G."/>
        </authorList>
    </citation>
    <scope>NUCLEOTIDE SEQUENCE [LARGE SCALE GENOMIC DNA]</scope>
    <source>
        <strain evidence="9 10">AF14-18</strain>
    </source>
</reference>
<feature type="transmembrane region" description="Helical" evidence="8">
    <location>
        <begin position="388"/>
        <end position="406"/>
    </location>
</feature>
<evidence type="ECO:0000313" key="9">
    <source>
        <dbReference type="EMBL" id="RGV68302.1"/>
    </source>
</evidence>
<dbReference type="PIRSF" id="PIRSF500217">
    <property type="entry name" value="AlgI"/>
    <property type="match status" value="1"/>
</dbReference>
<evidence type="ECO:0000256" key="7">
    <source>
        <dbReference type="PIRNR" id="PIRNR016636"/>
    </source>
</evidence>
<feature type="transmembrane region" description="Helical" evidence="8">
    <location>
        <begin position="33"/>
        <end position="59"/>
    </location>
</feature>
<feature type="transmembrane region" description="Helical" evidence="8">
    <location>
        <begin position="507"/>
        <end position="523"/>
    </location>
</feature>
<feature type="transmembrane region" description="Helical" evidence="8">
    <location>
        <begin position="412"/>
        <end position="433"/>
    </location>
</feature>
<name>A0A412YSL3_9FIRM</name>
<evidence type="ECO:0000313" key="10">
    <source>
        <dbReference type="Proteomes" id="UP000284543"/>
    </source>
</evidence>
<keyword evidence="3 7" id="KW-1003">Cell membrane</keyword>
<comment type="subcellular location">
    <subcellularLocation>
        <location evidence="1">Cell membrane</location>
        <topology evidence="1">Multi-pass membrane protein</topology>
    </subcellularLocation>
</comment>
<proteinExistence type="inferred from homology"/>
<evidence type="ECO:0000256" key="6">
    <source>
        <dbReference type="ARBA" id="ARBA00023136"/>
    </source>
</evidence>
<keyword evidence="5 8" id="KW-1133">Transmembrane helix</keyword>
<dbReference type="PIRSF" id="PIRSF016636">
    <property type="entry name" value="AlgI_DltB"/>
    <property type="match status" value="1"/>
</dbReference>
<dbReference type="EMBL" id="QRZM01000031">
    <property type="protein sequence ID" value="RGV68302.1"/>
    <property type="molecule type" value="Genomic_DNA"/>
</dbReference>
<keyword evidence="6 7" id="KW-0472">Membrane</keyword>
<dbReference type="GO" id="GO:0016746">
    <property type="term" value="F:acyltransferase activity"/>
    <property type="evidence" value="ECO:0007669"/>
    <property type="project" value="UniProtKB-KW"/>
</dbReference>
<dbReference type="GO" id="GO:0042121">
    <property type="term" value="P:alginic acid biosynthetic process"/>
    <property type="evidence" value="ECO:0007669"/>
    <property type="project" value="InterPro"/>
</dbReference>
<evidence type="ECO:0000256" key="4">
    <source>
        <dbReference type="ARBA" id="ARBA00022692"/>
    </source>
</evidence>
<feature type="transmembrane region" description="Helical" evidence="8">
    <location>
        <begin position="454"/>
        <end position="477"/>
    </location>
</feature>
<evidence type="ECO:0000256" key="1">
    <source>
        <dbReference type="ARBA" id="ARBA00004651"/>
    </source>
</evidence>
<evidence type="ECO:0000256" key="8">
    <source>
        <dbReference type="SAM" id="Phobius"/>
    </source>
</evidence>
<feature type="transmembrane region" description="Helical" evidence="8">
    <location>
        <begin position="544"/>
        <end position="569"/>
    </location>
</feature>
<keyword evidence="4 8" id="KW-0812">Transmembrane</keyword>